<evidence type="ECO:0000256" key="1">
    <source>
        <dbReference type="SAM" id="MobiDB-lite"/>
    </source>
</evidence>
<dbReference type="AlphaFoldDB" id="A0A7X5X097"/>
<reference evidence="2 3" key="1">
    <citation type="submission" date="2020-02" db="EMBL/GenBank/DDBJ databases">
        <title>Streptomyces malaysiensis DSM14702 (JHCC583434, PFL_A843) Genome sequencing and assembly.</title>
        <authorList>
            <person name="Samborskyy M."/>
        </authorList>
    </citation>
    <scope>NUCLEOTIDE SEQUENCE [LARGE SCALE GENOMIC DNA]</scope>
    <source>
        <strain evidence="2 3">DSM 14702</strain>
    </source>
</reference>
<dbReference type="Proteomes" id="UP000536624">
    <property type="component" value="Unassembled WGS sequence"/>
</dbReference>
<feature type="region of interest" description="Disordered" evidence="1">
    <location>
        <begin position="163"/>
        <end position="184"/>
    </location>
</feature>
<feature type="region of interest" description="Disordered" evidence="1">
    <location>
        <begin position="81"/>
        <end position="104"/>
    </location>
</feature>
<gene>
    <name evidence="2" type="ORF">SMALB_2231</name>
</gene>
<comment type="caution">
    <text evidence="2">The sequence shown here is derived from an EMBL/GenBank/DDBJ whole genome shotgun (WGS) entry which is preliminary data.</text>
</comment>
<proteinExistence type="predicted"/>
<accession>A0A7X5X097</accession>
<dbReference type="EMBL" id="JAALLH010000001">
    <property type="protein sequence ID" value="NIY64273.1"/>
    <property type="molecule type" value="Genomic_DNA"/>
</dbReference>
<organism evidence="2 3">
    <name type="scientific">Streptomyces malaysiensis</name>
    <dbReference type="NCBI Taxonomy" id="92644"/>
    <lineage>
        <taxon>Bacteria</taxon>
        <taxon>Bacillati</taxon>
        <taxon>Actinomycetota</taxon>
        <taxon>Actinomycetes</taxon>
        <taxon>Kitasatosporales</taxon>
        <taxon>Streptomycetaceae</taxon>
        <taxon>Streptomyces</taxon>
        <taxon>Streptomyces violaceusniger group</taxon>
    </lineage>
</organism>
<name>A0A7X5X097_STRMQ</name>
<sequence>MRGQHGCEFRGPLRALCNGWNVVDSKFQRWEPDPEAPGYVIKEPRPSSWNDGLLLEPPVGLGGDAKLLYKALGGEAAASPQIGHAPEMRPAPIHQPARSDAQSVGQRLDALGVGHLAPVLVSENLSFGGPDHHCELFGCQPPSNSVLTDVVGTQAGERCRIEVSQPPSHRLSSPCADDVQMGAV</sequence>
<evidence type="ECO:0000313" key="2">
    <source>
        <dbReference type="EMBL" id="NIY64273.1"/>
    </source>
</evidence>
<protein>
    <submittedName>
        <fullName evidence="2">Uncharacterized protein</fullName>
    </submittedName>
</protein>
<evidence type="ECO:0000313" key="3">
    <source>
        <dbReference type="Proteomes" id="UP000536624"/>
    </source>
</evidence>